<protein>
    <submittedName>
        <fullName evidence="2">Uncharacterized protein</fullName>
    </submittedName>
</protein>
<organism evidence="2 3">
    <name type="scientific">Elysia marginata</name>
    <dbReference type="NCBI Taxonomy" id="1093978"/>
    <lineage>
        <taxon>Eukaryota</taxon>
        <taxon>Metazoa</taxon>
        <taxon>Spiralia</taxon>
        <taxon>Lophotrochozoa</taxon>
        <taxon>Mollusca</taxon>
        <taxon>Gastropoda</taxon>
        <taxon>Heterobranchia</taxon>
        <taxon>Euthyneura</taxon>
        <taxon>Panpulmonata</taxon>
        <taxon>Sacoglossa</taxon>
        <taxon>Placobranchoidea</taxon>
        <taxon>Plakobranchidae</taxon>
        <taxon>Elysia</taxon>
    </lineage>
</organism>
<dbReference type="EMBL" id="BMAT01006051">
    <property type="protein sequence ID" value="GFS05107.1"/>
    <property type="molecule type" value="Genomic_DNA"/>
</dbReference>
<dbReference type="Proteomes" id="UP000762676">
    <property type="component" value="Unassembled WGS sequence"/>
</dbReference>
<dbReference type="AlphaFoldDB" id="A0AAV4I6I7"/>
<proteinExistence type="predicted"/>
<accession>A0AAV4I6I7</accession>
<sequence length="82" mass="9476">MGRGPSWSRRDLRQRALPATTGLTQPEESHSNGTLGRSTAPPRMTKDLRFRSRHLVDRTTYSCEENLIDTNAERNRVKRMSY</sequence>
<keyword evidence="3" id="KW-1185">Reference proteome</keyword>
<comment type="caution">
    <text evidence="2">The sequence shown here is derived from an EMBL/GenBank/DDBJ whole genome shotgun (WGS) entry which is preliminary data.</text>
</comment>
<evidence type="ECO:0000256" key="1">
    <source>
        <dbReference type="SAM" id="MobiDB-lite"/>
    </source>
</evidence>
<feature type="region of interest" description="Disordered" evidence="1">
    <location>
        <begin position="1"/>
        <end position="49"/>
    </location>
</feature>
<evidence type="ECO:0000313" key="2">
    <source>
        <dbReference type="EMBL" id="GFS05107.1"/>
    </source>
</evidence>
<gene>
    <name evidence="2" type="ORF">ElyMa_002928900</name>
</gene>
<feature type="compositionally biased region" description="Polar residues" evidence="1">
    <location>
        <begin position="21"/>
        <end position="37"/>
    </location>
</feature>
<name>A0AAV4I6I7_9GAST</name>
<reference evidence="2 3" key="1">
    <citation type="journal article" date="2021" name="Elife">
        <title>Chloroplast acquisition without the gene transfer in kleptoplastic sea slugs, Plakobranchus ocellatus.</title>
        <authorList>
            <person name="Maeda T."/>
            <person name="Takahashi S."/>
            <person name="Yoshida T."/>
            <person name="Shimamura S."/>
            <person name="Takaki Y."/>
            <person name="Nagai Y."/>
            <person name="Toyoda A."/>
            <person name="Suzuki Y."/>
            <person name="Arimoto A."/>
            <person name="Ishii H."/>
            <person name="Satoh N."/>
            <person name="Nishiyama T."/>
            <person name="Hasebe M."/>
            <person name="Maruyama T."/>
            <person name="Minagawa J."/>
            <person name="Obokata J."/>
            <person name="Shigenobu S."/>
        </authorList>
    </citation>
    <scope>NUCLEOTIDE SEQUENCE [LARGE SCALE GENOMIC DNA]</scope>
</reference>
<evidence type="ECO:0000313" key="3">
    <source>
        <dbReference type="Proteomes" id="UP000762676"/>
    </source>
</evidence>